<dbReference type="GO" id="GO:0007411">
    <property type="term" value="P:axon guidance"/>
    <property type="evidence" value="ECO:0007669"/>
    <property type="project" value="UniProtKB-ARBA"/>
</dbReference>
<organism evidence="15">
    <name type="scientific">Caenorhabditis remanei</name>
    <name type="common">Caenorhabditis vulgaris</name>
    <dbReference type="NCBI Taxonomy" id="31234"/>
    <lineage>
        <taxon>Eukaryota</taxon>
        <taxon>Metazoa</taxon>
        <taxon>Ecdysozoa</taxon>
        <taxon>Nematoda</taxon>
        <taxon>Chromadorea</taxon>
        <taxon>Rhabditida</taxon>
        <taxon>Rhabditina</taxon>
        <taxon>Rhabditomorpha</taxon>
        <taxon>Rhabditoidea</taxon>
        <taxon>Rhabditidae</taxon>
        <taxon>Peloderinae</taxon>
        <taxon>Caenorhabditis</taxon>
    </lineage>
</organism>
<feature type="domain" description="Cadherin" evidence="13">
    <location>
        <begin position="1586"/>
        <end position="1682"/>
    </location>
</feature>
<dbReference type="FunFam" id="2.60.40.60:FF:000013">
    <property type="entry name" value="Cadherin EGF LAG seven-pass G-type receptor"/>
    <property type="match status" value="1"/>
</dbReference>
<dbReference type="OrthoDB" id="6252479at2759"/>
<feature type="domain" description="Cadherin" evidence="13">
    <location>
        <begin position="4"/>
        <end position="88"/>
    </location>
</feature>
<dbReference type="EMBL" id="DS268417">
    <property type="protein sequence ID" value="EFO83717.1"/>
    <property type="molecule type" value="Genomic_DNA"/>
</dbReference>
<evidence type="ECO:0000256" key="3">
    <source>
        <dbReference type="ARBA" id="ARBA00022692"/>
    </source>
</evidence>
<dbReference type="PROSITE" id="PS00232">
    <property type="entry name" value="CADHERIN_1"/>
    <property type="match status" value="6"/>
</dbReference>
<evidence type="ECO:0000259" key="13">
    <source>
        <dbReference type="PROSITE" id="PS50268"/>
    </source>
</evidence>
<dbReference type="GO" id="GO:0007156">
    <property type="term" value="P:homophilic cell adhesion via plasma membrane adhesion molecules"/>
    <property type="evidence" value="ECO:0007669"/>
    <property type="project" value="InterPro"/>
</dbReference>
<dbReference type="OMA" id="IVICVCM"/>
<keyword evidence="9" id="KW-1015">Disulfide bond</keyword>
<feature type="domain" description="Cadherin" evidence="13">
    <location>
        <begin position="287"/>
        <end position="391"/>
    </location>
</feature>
<feature type="domain" description="Cadherin" evidence="13">
    <location>
        <begin position="502"/>
        <end position="599"/>
    </location>
</feature>
<evidence type="ECO:0000256" key="8">
    <source>
        <dbReference type="ARBA" id="ARBA00023136"/>
    </source>
</evidence>
<dbReference type="InterPro" id="IPR015919">
    <property type="entry name" value="Cadherin-like_sf"/>
</dbReference>
<dbReference type="Pfam" id="PF00028">
    <property type="entry name" value="Cadherin"/>
    <property type="match status" value="12"/>
</dbReference>
<dbReference type="PROSITE" id="PS50268">
    <property type="entry name" value="CADHERIN_2"/>
    <property type="match status" value="16"/>
</dbReference>
<gene>
    <name evidence="14" type="primary">Cre-cdh-1</name>
    <name evidence="14" type="ORF">CRE_03080</name>
</gene>
<feature type="domain" description="Cadherin" evidence="13">
    <location>
        <begin position="1683"/>
        <end position="1793"/>
    </location>
</feature>
<feature type="domain" description="Cadherin" evidence="13">
    <location>
        <begin position="1175"/>
        <end position="1279"/>
    </location>
</feature>
<dbReference type="GO" id="GO:0005509">
    <property type="term" value="F:calcium ion binding"/>
    <property type="evidence" value="ECO:0007669"/>
    <property type="project" value="UniProtKB-UniRule"/>
</dbReference>
<dbReference type="HOGENOM" id="CLU_000611_0_0_1"/>
<dbReference type="CDD" id="cd11304">
    <property type="entry name" value="Cadherin_repeat"/>
    <property type="match status" value="17"/>
</dbReference>
<feature type="domain" description="Cadherin" evidence="13">
    <location>
        <begin position="1497"/>
        <end position="1585"/>
    </location>
</feature>
<feature type="domain" description="Cadherin" evidence="13">
    <location>
        <begin position="392"/>
        <end position="494"/>
    </location>
</feature>
<sequence>MFFVKNRVIANNSQCGNSKRIRYSMQQGKDEYLSIDSMSGTVCIQKMLNYEKEKSYQTTVIATNANSETSTSLISIRLKDVNDNWPVFYPNEYHLTIREGPKPSEPLLVVSASDLDSGHFGEVSYQILSESTSFSINSMTGEVFAKKDLSRGRFHLVVNAKDGGGQNSENPANIHITVIDKDSKTPEFSRSKYEIRTTEDILPGIAIGSVAAMSEGRIKYSIYSGDPEHNFSIDEDTGKIYVTRYLDADVHDTVLLNIQATMDGGQSNQTQVLISIDDHNDNAPIFSNGLVEISVREDTPISEPFYIVHATDKDKKKNGQVKYSIISSHPGSSIEIDPHTGQLSASSEFDYESVRNFKIRIKASDMGIPSRSSNMTLFIHITDVNDNSPVFEKTAYFMDVQENSPPKTIVGKVVATDLDSLENGQISYRITNGSEYFGIDEKLGNIYTKKSLDRETISHVDVTLVAEDKGVPPRSSSVHARITVLDVNDNPPSCLSITPIVVPANSPPSTAIGTIVASDPDKGLNGSVLYRAQLQSNLFVVKSNGDVYLRRQLNASDEHHQRLSVIVSDQGVPRKSTVCHVAVRIAKGSSDIVLQEPVQRYVEIPAACAAKCRLTVFNATGVTTWQIQSSDISNHFAIRDGVLSMVSQPNHRPPYSLVIVLSDRNDRQKSIQLRIVATGEAASKEEIIRISDTNSIGSKIGRLGEKSPDSSFFYRFSSGNEENCPLELDQTGGVLYLAEGIRGIRNAMESNYSCFFEKFNSTDGSVDEMRVDLEESFQITRSKSDKPQFDTRHLTVHVREDTSTGSIITTVNATANDDSTTPISYRFPSQIDTFAIDQFTGDITLVESLHWHVKPIYHLIVEAFTTGPGTTLLVTVDVEDVNDHSPFIVSQPTVLLPASYRKGDVVHRVVAIDLDQNPKISYSIQNYSEPVEALRIDSESGEITILSSEGLPETITVRADDVTDPTKYDEQKVLIKASNTSKSHWHFFDNQKSTVAMETNTPKDTVIQKFKEEGGVKMKLVPASQFFELQGNQLVQKTVNVAAGTYRHTVVAEKEEDLIDWTVLEIEVPPMFQDPPKISSTSCGVVTVEENMDLKNFKRIMATGMTNSSRFRFQGASDRFTIDPVTGDISVTSLDRESAQEHLLVVVLSDAGRNDSCTVRITVADQNDKKPQFDANTPSEISINESSQIGDVIWKFHASDMDIGLNGKLSFELLEDPSKSLDLVPETGALVIRRLSQKDTWQIKVRVMDHGYPIGLGTERTIKILNSQRLPANQQEPIEFLRQTYISSIDESLPRGQFVSKLETSGVAGITYSIVEGNTDSAFSVDSDGVIRTNLELDKEIQDKYNLKVIGIVNPGATSSTPSQITTRINVRVNNLNDNLPSFPQTKPRRVAETLKVGNYVATVGAKDVDQLAVLQYSLEDQKDSKFEVDRFTGVIHLKEPLDYETLKEHTLHLKVTDGQFEAKTNLTIFVSDVNDNPPKFSKDFYLCHVSPMTYSPGLPFAKIEATDQDSQSSQKLTYSLSPDSSTIFKISSEDGSLSMKVLPPSGERYLITVTATDNGIPSYATSVPVQVVIGEAMPTEKPVFERQEFRFEVLENSKVGLQIGNLSGETREFLYRIQDPEASKIFHVDKFGRLFVAGPIDREHKAAYTFTVEIENEMMSQKVQCKCHVIVLDENDNSPVFTSSASYIHLKDSMTHGQTIGQIMATDVDSEENGRVSYRILSGNDLNIVTLNTDSGTIQMNEWNDAQLDEFPNATWQILVEARDHGHPYRSTIGSITVSLKMSSWSGSAPFFVLPVYEVHVLEDTPIGTIVQRVRASNRLGLDNKGLLYSLKEHQGKLSIDVKTGEITLKTHLDWESEPLISMYLSVSDGNGRSAVVPLKIVVEPVDEFAPVFTKSSYTLQVKAENKISSFLMIVYQIPISTPAGDSVGQMQAIDEDGGPHGIVKYAISDRQNTVSIEEDTGIVSCLFLRPTLFSFQIRLRKSLSQRRNLTIEQITVVAFSSPNKQSKTTVYLEIGPFDLQPSLPKLLLHSKPVQIAAASLILLLLLLIIVICVCMCKTRRKNKKNEKPDVICTVTTSGDSQRRRSSTQKPTLQKQVYSVKTGEIRTLSGDIPGPHHHHPTNSMTSSVSTSSDALRMIRGSSRSQMDSGIDPDNVSINSSVTDYLVSLGVNANPIPPRIRPNTTYDSLMNEYIYARVEDVLPPGPISLTTPNQHSLLRQPLSTASRRPPPIVPSFEPLTEIFSEIVEMRKNEGRKEYVQVEI</sequence>
<name>E3LWF8_CAERE</name>
<protein>
    <submittedName>
        <fullName evidence="14">CRE-CDH-1 protein</fullName>
    </submittedName>
</protein>
<keyword evidence="2" id="KW-0245">EGF-like domain</keyword>
<evidence type="ECO:0000256" key="6">
    <source>
        <dbReference type="ARBA" id="ARBA00022837"/>
    </source>
</evidence>
<feature type="transmembrane region" description="Helical" evidence="12">
    <location>
        <begin position="2037"/>
        <end position="2058"/>
    </location>
</feature>
<reference evidence="14" key="1">
    <citation type="submission" date="2007-07" db="EMBL/GenBank/DDBJ databases">
        <title>PCAP assembly of the Caenorhabditis remanei genome.</title>
        <authorList>
            <consortium name="The Caenorhabditis remanei Sequencing Consortium"/>
            <person name="Wilson R.K."/>
        </authorList>
    </citation>
    <scope>NUCLEOTIDE SEQUENCE [LARGE SCALE GENOMIC DNA]</scope>
    <source>
        <strain evidence="14">PB4641</strain>
    </source>
</reference>
<dbReference type="PRINTS" id="PR00205">
    <property type="entry name" value="CADHERIN"/>
</dbReference>
<keyword evidence="5" id="KW-0677">Repeat</keyword>
<evidence type="ECO:0000256" key="12">
    <source>
        <dbReference type="SAM" id="Phobius"/>
    </source>
</evidence>
<comment type="subcellular location">
    <subcellularLocation>
        <location evidence="1">Membrane</location>
    </subcellularLocation>
</comment>
<dbReference type="PANTHER" id="PTHR24026:SF133">
    <property type="entry name" value="CADHERIN-RELATED FAMILY MEMBER 2"/>
    <property type="match status" value="1"/>
</dbReference>
<feature type="region of interest" description="Disordered" evidence="11">
    <location>
        <begin position="2078"/>
        <end position="2097"/>
    </location>
</feature>
<dbReference type="InParanoid" id="E3LWF8"/>
<dbReference type="GO" id="GO:0005886">
    <property type="term" value="C:plasma membrane"/>
    <property type="evidence" value="ECO:0007669"/>
    <property type="project" value="InterPro"/>
</dbReference>
<dbReference type="FunCoup" id="E3LWF8">
    <property type="interactions" value="135"/>
</dbReference>
<feature type="domain" description="Cadherin" evidence="13">
    <location>
        <begin position="1794"/>
        <end position="1894"/>
    </location>
</feature>
<dbReference type="SUPFAM" id="SSF49313">
    <property type="entry name" value="Cadherin-like"/>
    <property type="match status" value="17"/>
</dbReference>
<evidence type="ECO:0000313" key="14">
    <source>
        <dbReference type="EMBL" id="EFO83717.1"/>
    </source>
</evidence>
<dbReference type="PANTHER" id="PTHR24026">
    <property type="entry name" value="FAT ATYPICAL CADHERIN-RELATED"/>
    <property type="match status" value="1"/>
</dbReference>
<feature type="domain" description="Cadherin" evidence="13">
    <location>
        <begin position="89"/>
        <end position="188"/>
    </location>
</feature>
<keyword evidence="3 12" id="KW-0812">Transmembrane</keyword>
<keyword evidence="7 12" id="KW-1133">Transmembrane helix</keyword>
<evidence type="ECO:0000256" key="1">
    <source>
        <dbReference type="ARBA" id="ARBA00004370"/>
    </source>
</evidence>
<dbReference type="FunFam" id="2.60.40.60:FF:000020">
    <property type="entry name" value="Dachsous cadherin-related 1b"/>
    <property type="match status" value="1"/>
</dbReference>
<dbReference type="SMART" id="SM00112">
    <property type="entry name" value="CA"/>
    <property type="match status" value="16"/>
</dbReference>
<evidence type="ECO:0000256" key="7">
    <source>
        <dbReference type="ARBA" id="ARBA00022989"/>
    </source>
</evidence>
<feature type="domain" description="Cadherin" evidence="13">
    <location>
        <begin position="790"/>
        <end position="888"/>
    </location>
</feature>
<keyword evidence="15" id="KW-1185">Reference proteome</keyword>
<dbReference type="eggNOG" id="KOG3594">
    <property type="taxonomic scope" value="Eukaryota"/>
</dbReference>
<feature type="domain" description="Cadherin" evidence="13">
    <location>
        <begin position="1918"/>
        <end position="2028"/>
    </location>
</feature>
<dbReference type="STRING" id="31234.E3LWF8"/>
<keyword evidence="6 10" id="KW-0106">Calcium</keyword>
<dbReference type="GO" id="GO:0030855">
    <property type="term" value="P:epithelial cell differentiation"/>
    <property type="evidence" value="ECO:0007669"/>
    <property type="project" value="UniProtKB-ARBA"/>
</dbReference>
<evidence type="ECO:0000313" key="15">
    <source>
        <dbReference type="Proteomes" id="UP000008281"/>
    </source>
</evidence>
<accession>E3LWF8</accession>
<keyword evidence="8 12" id="KW-0472">Membrane</keyword>
<feature type="domain" description="Cadherin" evidence="13">
    <location>
        <begin position="1281"/>
        <end position="1383"/>
    </location>
</feature>
<evidence type="ECO:0000256" key="2">
    <source>
        <dbReference type="ARBA" id="ARBA00022536"/>
    </source>
</evidence>
<feature type="domain" description="Cadherin" evidence="13">
    <location>
        <begin position="1383"/>
        <end position="1481"/>
    </location>
</feature>
<evidence type="ECO:0000256" key="11">
    <source>
        <dbReference type="SAM" id="MobiDB-lite"/>
    </source>
</evidence>
<feature type="region of interest" description="Disordered" evidence="11">
    <location>
        <begin position="2109"/>
        <end position="2130"/>
    </location>
</feature>
<feature type="domain" description="Cadherin" evidence="13">
    <location>
        <begin position="1091"/>
        <end position="1173"/>
    </location>
</feature>
<evidence type="ECO:0000256" key="10">
    <source>
        <dbReference type="PROSITE-ProRule" id="PRU00043"/>
    </source>
</evidence>
<dbReference type="Proteomes" id="UP000008281">
    <property type="component" value="Unassembled WGS sequence"/>
</dbReference>
<dbReference type="InterPro" id="IPR020894">
    <property type="entry name" value="Cadherin_CS"/>
</dbReference>
<dbReference type="InterPro" id="IPR002126">
    <property type="entry name" value="Cadherin-like_dom"/>
</dbReference>
<evidence type="ECO:0000256" key="5">
    <source>
        <dbReference type="ARBA" id="ARBA00022737"/>
    </source>
</evidence>
<dbReference type="Gene3D" id="2.60.40.60">
    <property type="entry name" value="Cadherins"/>
    <property type="match status" value="17"/>
</dbReference>
<evidence type="ECO:0000256" key="9">
    <source>
        <dbReference type="ARBA" id="ARBA00023157"/>
    </source>
</evidence>
<feature type="domain" description="Cadherin" evidence="13">
    <location>
        <begin position="189"/>
        <end position="286"/>
    </location>
</feature>
<proteinExistence type="predicted"/>
<keyword evidence="4" id="KW-0732">Signal</keyword>
<evidence type="ECO:0000256" key="4">
    <source>
        <dbReference type="ARBA" id="ARBA00022729"/>
    </source>
</evidence>